<keyword evidence="11" id="KW-0175">Coiled coil</keyword>
<evidence type="ECO:0000256" key="7">
    <source>
        <dbReference type="ARBA" id="ARBA00023125"/>
    </source>
</evidence>
<dbReference type="InterPro" id="IPR004826">
    <property type="entry name" value="bZIP_Maf"/>
</dbReference>
<feature type="region of interest" description="Disordered" evidence="12">
    <location>
        <begin position="349"/>
        <end position="377"/>
    </location>
</feature>
<keyword evidence="4" id="KW-0597">Phosphoprotein</keyword>
<dbReference type="FunFam" id="1.10.880.10:FF:000002">
    <property type="entry name" value="transcription regulator protein BACH2 isoform X1"/>
    <property type="match status" value="1"/>
</dbReference>
<dbReference type="SUPFAM" id="SSF54695">
    <property type="entry name" value="POZ domain"/>
    <property type="match status" value="1"/>
</dbReference>
<keyword evidence="16" id="KW-1185">Reference proteome</keyword>
<keyword evidence="5" id="KW-0832">Ubl conjugation</keyword>
<dbReference type="PROSITE" id="PS50217">
    <property type="entry name" value="BZIP"/>
    <property type="match status" value="1"/>
</dbReference>
<evidence type="ECO:0000256" key="11">
    <source>
        <dbReference type="SAM" id="Coils"/>
    </source>
</evidence>
<dbReference type="InterPro" id="IPR050457">
    <property type="entry name" value="ZnFinger_BTB_dom_contain"/>
</dbReference>
<evidence type="ECO:0000256" key="4">
    <source>
        <dbReference type="ARBA" id="ARBA00022553"/>
    </source>
</evidence>
<dbReference type="GO" id="GO:0000978">
    <property type="term" value="F:RNA polymerase II cis-regulatory region sequence-specific DNA binding"/>
    <property type="evidence" value="ECO:0007669"/>
    <property type="project" value="TreeGrafter"/>
</dbReference>
<evidence type="ECO:0000256" key="2">
    <source>
        <dbReference type="ARBA" id="ARBA00008157"/>
    </source>
</evidence>
<protein>
    <submittedName>
        <fullName evidence="15">BTB domain and CNC-like protein 1</fullName>
    </submittedName>
</protein>
<keyword evidence="3" id="KW-0678">Repressor</keyword>
<evidence type="ECO:0000256" key="8">
    <source>
        <dbReference type="ARBA" id="ARBA00023159"/>
    </source>
</evidence>
<dbReference type="SMART" id="SM00338">
    <property type="entry name" value="BRLZ"/>
    <property type="match status" value="1"/>
</dbReference>
<dbReference type="InterPro" id="IPR000210">
    <property type="entry name" value="BTB/POZ_dom"/>
</dbReference>
<dbReference type="OrthoDB" id="6365358at2759"/>
<evidence type="ECO:0000313" key="16">
    <source>
        <dbReference type="Proteomes" id="UP000593571"/>
    </source>
</evidence>
<gene>
    <name evidence="15" type="ORF">HJG63_001337</name>
</gene>
<evidence type="ECO:0000256" key="12">
    <source>
        <dbReference type="SAM" id="MobiDB-lite"/>
    </source>
</evidence>
<comment type="similarity">
    <text evidence="2">Belongs to the bZIP family. CNC subfamily.</text>
</comment>
<dbReference type="Pfam" id="PF00651">
    <property type="entry name" value="BTB"/>
    <property type="match status" value="1"/>
</dbReference>
<dbReference type="GO" id="GO:0000981">
    <property type="term" value="F:DNA-binding transcription factor activity, RNA polymerase II-specific"/>
    <property type="evidence" value="ECO:0007669"/>
    <property type="project" value="TreeGrafter"/>
</dbReference>
<dbReference type="PROSITE" id="PS00036">
    <property type="entry name" value="BZIP_BASIC"/>
    <property type="match status" value="1"/>
</dbReference>
<keyword evidence="8" id="KW-0010">Activator</keyword>
<reference evidence="15 16" key="1">
    <citation type="journal article" date="2020" name="Nature">
        <title>Six reference-quality genomes reveal evolution of bat adaptations.</title>
        <authorList>
            <person name="Jebb D."/>
            <person name="Huang Z."/>
            <person name="Pippel M."/>
            <person name="Hughes G.M."/>
            <person name="Lavrichenko K."/>
            <person name="Devanna P."/>
            <person name="Winkler S."/>
            <person name="Jermiin L.S."/>
            <person name="Skirmuntt E.C."/>
            <person name="Katzourakis A."/>
            <person name="Burkitt-Gray L."/>
            <person name="Ray D.A."/>
            <person name="Sullivan K.A.M."/>
            <person name="Roscito J.G."/>
            <person name="Kirilenko B.M."/>
            <person name="Davalos L.M."/>
            <person name="Corthals A.P."/>
            <person name="Power M.L."/>
            <person name="Jones G."/>
            <person name="Ransome R.D."/>
            <person name="Dechmann D.K.N."/>
            <person name="Locatelli A.G."/>
            <person name="Puechmaille S.J."/>
            <person name="Fedrigo O."/>
            <person name="Jarvis E.D."/>
            <person name="Hiller M."/>
            <person name="Vernes S.C."/>
            <person name="Myers E.W."/>
            <person name="Teeling E.C."/>
        </authorList>
    </citation>
    <scope>NUCLEOTIDE SEQUENCE [LARGE SCALE GENOMIC DNA]</scope>
    <source>
        <strain evidence="15">MRouAeg1</strain>
        <tissue evidence="15">Muscle</tissue>
    </source>
</reference>
<sequence>MSLSENAVFAYESSVHSTNVLLSLDNQRKKDVLCDVTVLVEGQPFRAHRSVLAACSSYFHSRIVDQVDEELNITLPEEVTVKGFEPLIQFAYTAKLFLNKENVDEVCKCVEFLGVHDIEESCFQFLKFKFLDSTSDQQECPRKKCFPPHCQNTDLKFSLLDQRDLEIDEVEKLLENKNVQTPPCKLRGYQGNAKISPPLQDSASQTCESMCLEKDAALALPSLCPKYRKFQKAFGTDRVRTVESGVKDVHTSVHPNETSENECLGGSQDCADLQVVLKCEDSKLAMEHEEAKKDPASRCPSEKAEVTPFPHNSSTDPPGLYSLSLIHTYDQYGDLNFAGMQNATVLTEKPLSGPDVGEEKTFGESQDLHLKSDPGPREDSNLACCDRSSVEREVAEHLAKGFWSDICSTDSPCQMQLSPAVAKDGSEQIYSQKRSECPWLGIRISESPEPGQRTFATLSSVNCPFISTLSTEACSSSLEIGNDDYVSEPQQEPCPYACVISLGDDSETDTEGDSEPCSAREQECEVKLPFNAQRIISLSRNDFQSLLKMHKLTPEQLDCIHDIRRRSKNRIAAQRCRKRKLDCIQNLESEIEKLQNEKESLLKERDHILSTLGETKQNLTGLCQQVCKEAALSQEQIQILAKYSASDCPLSFLISEKEKSTSDGALVLPSVSSLPEGPPAVPPACEQSPRYGSVKGSELGCVQGPGARRTSVAASEQAGPVGQCRQSAGISDFCQQMTDKCTTDE</sequence>
<dbReference type="InterPro" id="IPR011333">
    <property type="entry name" value="SKP1/BTB/POZ_sf"/>
</dbReference>
<evidence type="ECO:0000256" key="3">
    <source>
        <dbReference type="ARBA" id="ARBA00022491"/>
    </source>
</evidence>
<dbReference type="SUPFAM" id="SSF47454">
    <property type="entry name" value="A DNA-binding domain in eukaryotic transcription factors"/>
    <property type="match status" value="1"/>
</dbReference>
<dbReference type="InterPro" id="IPR004827">
    <property type="entry name" value="bZIP"/>
</dbReference>
<dbReference type="SMART" id="SM00225">
    <property type="entry name" value="BTB"/>
    <property type="match status" value="1"/>
</dbReference>
<evidence type="ECO:0000256" key="1">
    <source>
        <dbReference type="ARBA" id="ARBA00004123"/>
    </source>
</evidence>
<dbReference type="CDD" id="cd18277">
    <property type="entry name" value="BTB_POZ_BACH1"/>
    <property type="match status" value="1"/>
</dbReference>
<feature type="region of interest" description="Disordered" evidence="12">
    <location>
        <begin position="289"/>
        <end position="315"/>
    </location>
</feature>
<feature type="coiled-coil region" evidence="11">
    <location>
        <begin position="577"/>
        <end position="611"/>
    </location>
</feature>
<comment type="subcellular location">
    <subcellularLocation>
        <location evidence="1">Nucleus</location>
    </subcellularLocation>
</comment>
<organism evidence="15 16">
    <name type="scientific">Rousettus aegyptiacus</name>
    <name type="common">Egyptian fruit bat</name>
    <name type="synonym">Pteropus aegyptiacus</name>
    <dbReference type="NCBI Taxonomy" id="9407"/>
    <lineage>
        <taxon>Eukaryota</taxon>
        <taxon>Metazoa</taxon>
        <taxon>Chordata</taxon>
        <taxon>Craniata</taxon>
        <taxon>Vertebrata</taxon>
        <taxon>Euteleostomi</taxon>
        <taxon>Mammalia</taxon>
        <taxon>Eutheria</taxon>
        <taxon>Laurasiatheria</taxon>
        <taxon>Chiroptera</taxon>
        <taxon>Yinpterochiroptera</taxon>
        <taxon>Pteropodoidea</taxon>
        <taxon>Pteropodidae</taxon>
        <taxon>Rousettinae</taxon>
        <taxon>Rousettus</taxon>
    </lineage>
</organism>
<evidence type="ECO:0000256" key="6">
    <source>
        <dbReference type="ARBA" id="ARBA00023015"/>
    </source>
</evidence>
<keyword evidence="7" id="KW-0238">DNA-binding</keyword>
<feature type="domain" description="BZIP" evidence="14">
    <location>
        <begin position="564"/>
        <end position="622"/>
    </location>
</feature>
<dbReference type="GO" id="GO:0005634">
    <property type="term" value="C:nucleus"/>
    <property type="evidence" value="ECO:0007669"/>
    <property type="project" value="UniProtKB-SubCell"/>
</dbReference>
<keyword evidence="10" id="KW-0539">Nucleus</keyword>
<feature type="compositionally biased region" description="Basic and acidic residues" evidence="12">
    <location>
        <begin position="289"/>
        <end position="305"/>
    </location>
</feature>
<feature type="compositionally biased region" description="Basic and acidic residues" evidence="12">
    <location>
        <begin position="357"/>
        <end position="377"/>
    </location>
</feature>
<dbReference type="Pfam" id="PF03131">
    <property type="entry name" value="bZIP_Maf"/>
    <property type="match status" value="1"/>
</dbReference>
<name>A0A7J8HMD5_ROUAE</name>
<proteinExistence type="inferred from homology"/>
<dbReference type="InterPro" id="IPR046347">
    <property type="entry name" value="bZIP_sf"/>
</dbReference>
<dbReference type="EMBL" id="JACASE010000004">
    <property type="protein sequence ID" value="KAF6473298.1"/>
    <property type="molecule type" value="Genomic_DNA"/>
</dbReference>
<dbReference type="PROSITE" id="PS50097">
    <property type="entry name" value="BTB"/>
    <property type="match status" value="1"/>
</dbReference>
<evidence type="ECO:0000256" key="5">
    <source>
        <dbReference type="ARBA" id="ARBA00022843"/>
    </source>
</evidence>
<dbReference type="FunFam" id="3.30.710.10:FF:000033">
    <property type="entry name" value="transcription regulator protein BACH2 isoform X1"/>
    <property type="match status" value="1"/>
</dbReference>
<evidence type="ECO:0000313" key="15">
    <source>
        <dbReference type="EMBL" id="KAF6473298.1"/>
    </source>
</evidence>
<dbReference type="PANTHER" id="PTHR46105">
    <property type="entry name" value="AGAP004733-PA"/>
    <property type="match status" value="1"/>
</dbReference>
<dbReference type="SUPFAM" id="SSF57959">
    <property type="entry name" value="Leucine zipper domain"/>
    <property type="match status" value="1"/>
</dbReference>
<keyword evidence="9" id="KW-0804">Transcription</keyword>
<dbReference type="InterPro" id="IPR008917">
    <property type="entry name" value="TF_DNA-bd_sf"/>
</dbReference>
<accession>A0A7J8HMD5</accession>
<evidence type="ECO:0000256" key="10">
    <source>
        <dbReference type="ARBA" id="ARBA00023242"/>
    </source>
</evidence>
<keyword evidence="6" id="KW-0805">Transcription regulation</keyword>
<dbReference type="InterPro" id="IPR043321">
    <property type="entry name" value="bZIP_BACH"/>
</dbReference>
<evidence type="ECO:0000256" key="9">
    <source>
        <dbReference type="ARBA" id="ARBA00023163"/>
    </source>
</evidence>
<evidence type="ECO:0000259" key="13">
    <source>
        <dbReference type="PROSITE" id="PS50097"/>
    </source>
</evidence>
<comment type="caution">
    <text evidence="15">The sequence shown here is derived from an EMBL/GenBank/DDBJ whole genome shotgun (WGS) entry which is preliminary data.</text>
</comment>
<feature type="domain" description="BTB" evidence="13">
    <location>
        <begin position="34"/>
        <end position="100"/>
    </location>
</feature>
<dbReference type="PANTHER" id="PTHR46105:SF1">
    <property type="entry name" value="TRANSCRIPTION REGULATOR PROTEIN BACH1"/>
    <property type="match status" value="1"/>
</dbReference>
<dbReference type="Gene3D" id="1.10.880.10">
    <property type="entry name" value="Transcription factor, Skn-1-like, DNA-binding domain"/>
    <property type="match status" value="1"/>
</dbReference>
<evidence type="ECO:0000259" key="14">
    <source>
        <dbReference type="PROSITE" id="PS50217"/>
    </source>
</evidence>
<dbReference type="Proteomes" id="UP000593571">
    <property type="component" value="Unassembled WGS sequence"/>
</dbReference>
<dbReference type="CDD" id="cd14719">
    <property type="entry name" value="bZIP_BACH"/>
    <property type="match status" value="1"/>
</dbReference>
<dbReference type="Gene3D" id="3.30.710.10">
    <property type="entry name" value="Potassium Channel Kv1.1, Chain A"/>
    <property type="match status" value="1"/>
</dbReference>
<dbReference type="AlphaFoldDB" id="A0A7J8HMD5"/>